<keyword evidence="3" id="KW-0812">Transmembrane</keyword>
<reference evidence="4 5" key="1">
    <citation type="submission" date="2017-02" db="EMBL/GenBank/DDBJ databases">
        <title>The new phylogeny of genus Mycobacterium.</title>
        <authorList>
            <person name="Tortoli E."/>
            <person name="Trovato A."/>
            <person name="Cirillo D.M."/>
        </authorList>
    </citation>
    <scope>NUCLEOTIDE SEQUENCE [LARGE SCALE GENOMIC DNA]</scope>
    <source>
        <strain evidence="4 5">RW6</strain>
    </source>
</reference>
<keyword evidence="5" id="KW-1185">Reference proteome</keyword>
<evidence type="ECO:0000256" key="2">
    <source>
        <dbReference type="ARBA" id="ARBA00023136"/>
    </source>
</evidence>
<gene>
    <name evidence="4" type="ORF">BST13_11380</name>
</gene>
<comment type="subcellular location">
    <subcellularLocation>
        <location evidence="1">Membrane</location>
    </subcellularLocation>
</comment>
<comment type="caution">
    <text evidence="4">The sequence shown here is derived from an EMBL/GenBank/DDBJ whole genome shotgun (WGS) entry which is preliminary data.</text>
</comment>
<dbReference type="Proteomes" id="UP000192448">
    <property type="component" value="Unassembled WGS sequence"/>
</dbReference>
<keyword evidence="3" id="KW-1133">Transmembrane helix</keyword>
<keyword evidence="2 3" id="KW-0472">Membrane</keyword>
<evidence type="ECO:0000256" key="3">
    <source>
        <dbReference type="SAM" id="Phobius"/>
    </source>
</evidence>
<dbReference type="OrthoDB" id="5196392at2"/>
<feature type="transmembrane region" description="Helical" evidence="3">
    <location>
        <begin position="42"/>
        <end position="63"/>
    </location>
</feature>
<protein>
    <submittedName>
        <fullName evidence="4">Twin-arginine translocation pathway signal</fullName>
    </submittedName>
</protein>
<dbReference type="PANTHER" id="PTHR37042">
    <property type="entry name" value="OUTER MEMBRANE PROTEIN RV1973"/>
    <property type="match status" value="1"/>
</dbReference>
<name>A0A1X0B2G0_9MYCO</name>
<evidence type="ECO:0000313" key="5">
    <source>
        <dbReference type="Proteomes" id="UP000192448"/>
    </source>
</evidence>
<dbReference type="GO" id="GO:0016020">
    <property type="term" value="C:membrane"/>
    <property type="evidence" value="ECO:0007669"/>
    <property type="project" value="UniProtKB-SubCell"/>
</dbReference>
<dbReference type="AlphaFoldDB" id="A0A1X0B2G0"/>
<proteinExistence type="predicted"/>
<sequence length="198" mass="21636">MTVKPDTEELDVFDLVELEDAADVADIETGKRRWWTPLLRHWFPLTLALALVLSAALAGWLCFAQYRPDRATDQPVQQTVLKAATDGTVALLSYKPDSLDHDFTTAKAHLTGDFLSYYNKFTQEIVTPAAKQKAVSTSAAVVRSAVMEMHPDSAVVMVFVNQATTSNQNPDGSFAASTVKVGLTEVDGSWLISSFDPV</sequence>
<dbReference type="STRING" id="1927124.BST13_11380"/>
<organism evidence="4 5">
    <name type="scientific">Mycobacterium aquaticum</name>
    <dbReference type="NCBI Taxonomy" id="1927124"/>
    <lineage>
        <taxon>Bacteria</taxon>
        <taxon>Bacillati</taxon>
        <taxon>Actinomycetota</taxon>
        <taxon>Actinomycetes</taxon>
        <taxon>Mycobacteriales</taxon>
        <taxon>Mycobacteriaceae</taxon>
        <taxon>Mycobacterium</taxon>
    </lineage>
</organism>
<dbReference type="PANTHER" id="PTHR37042:SF4">
    <property type="entry name" value="OUTER MEMBRANE PROTEIN RV1973"/>
    <property type="match status" value="1"/>
</dbReference>
<evidence type="ECO:0000256" key="1">
    <source>
        <dbReference type="ARBA" id="ARBA00004370"/>
    </source>
</evidence>
<evidence type="ECO:0000313" key="4">
    <source>
        <dbReference type="EMBL" id="ORA36524.1"/>
    </source>
</evidence>
<accession>A0A1X0B2G0</accession>
<dbReference type="EMBL" id="MVHF01000008">
    <property type="protein sequence ID" value="ORA36524.1"/>
    <property type="molecule type" value="Genomic_DNA"/>
</dbReference>